<dbReference type="AlphaFoldDB" id="A0A6G1H871"/>
<comment type="similarity">
    <text evidence="1">Belongs to the universal ribosomal protein uL23 family.</text>
</comment>
<evidence type="ECO:0000256" key="3">
    <source>
        <dbReference type="ARBA" id="ARBA00023274"/>
    </source>
</evidence>
<gene>
    <name evidence="6" type="ORF">K402DRAFT_326626</name>
</gene>
<accession>A0A6G1H871</accession>
<proteinExistence type="inferred from homology"/>
<dbReference type="SUPFAM" id="SSF54189">
    <property type="entry name" value="Ribosomal proteins S24e, L23 and L15e"/>
    <property type="match status" value="1"/>
</dbReference>
<organism evidence="6 7">
    <name type="scientific">Aulographum hederae CBS 113979</name>
    <dbReference type="NCBI Taxonomy" id="1176131"/>
    <lineage>
        <taxon>Eukaryota</taxon>
        <taxon>Fungi</taxon>
        <taxon>Dikarya</taxon>
        <taxon>Ascomycota</taxon>
        <taxon>Pezizomycotina</taxon>
        <taxon>Dothideomycetes</taxon>
        <taxon>Pleosporomycetidae</taxon>
        <taxon>Aulographales</taxon>
        <taxon>Aulographaceae</taxon>
    </lineage>
</organism>
<dbReference type="InterPro" id="IPR013025">
    <property type="entry name" value="Ribosomal_uL23-like"/>
</dbReference>
<name>A0A6G1H871_9PEZI</name>
<dbReference type="Gene3D" id="3.30.70.330">
    <property type="match status" value="1"/>
</dbReference>
<dbReference type="Pfam" id="PF00276">
    <property type="entry name" value="Ribosomal_L23"/>
    <property type="match status" value="1"/>
</dbReference>
<evidence type="ECO:0000256" key="4">
    <source>
        <dbReference type="ARBA" id="ARBA00039977"/>
    </source>
</evidence>
<evidence type="ECO:0000256" key="5">
    <source>
        <dbReference type="SAM" id="MobiDB-lite"/>
    </source>
</evidence>
<dbReference type="PANTHER" id="PTHR12059:SF5">
    <property type="entry name" value="LARGE RIBOSOMAL SUBUNIT PROTEIN UL23M"/>
    <property type="match status" value="1"/>
</dbReference>
<evidence type="ECO:0000313" key="6">
    <source>
        <dbReference type="EMBL" id="KAF1989262.1"/>
    </source>
</evidence>
<keyword evidence="7" id="KW-1185">Reference proteome</keyword>
<dbReference type="Proteomes" id="UP000800041">
    <property type="component" value="Unassembled WGS sequence"/>
</dbReference>
<dbReference type="GO" id="GO:0005762">
    <property type="term" value="C:mitochondrial large ribosomal subunit"/>
    <property type="evidence" value="ECO:0007669"/>
    <property type="project" value="TreeGrafter"/>
</dbReference>
<dbReference type="OrthoDB" id="275582at2759"/>
<keyword evidence="2" id="KW-0689">Ribosomal protein</keyword>
<dbReference type="PANTHER" id="PTHR12059">
    <property type="entry name" value="RIBOSOMAL PROTEIN L23-RELATED"/>
    <property type="match status" value="1"/>
</dbReference>
<sequence length="230" mass="26398">MALEAAARPLFMIGKKQVFLPNQVVTLLYTPHLPATQAKFIVPLNMNKLDIRDYLWHAYGVNTISVRAFVQQSKVQQDKNGVDQPRARQWHRPRAIKKMTVELEKPFIWPEVPENFEQWDKETYDAANREQEQRMEQANEGPSLPEAVKTLRAEARNVFSEAMKSREEADRKKKAANRPANAALKTKSSSRQDMTDETEGDEFWDQEVEVEKELGMEKGLKGGMSHFPGA</sequence>
<dbReference type="InterPro" id="IPR012677">
    <property type="entry name" value="Nucleotide-bd_a/b_plait_sf"/>
</dbReference>
<reference evidence="6" key="1">
    <citation type="journal article" date="2020" name="Stud. Mycol.">
        <title>101 Dothideomycetes genomes: a test case for predicting lifestyles and emergence of pathogens.</title>
        <authorList>
            <person name="Haridas S."/>
            <person name="Albert R."/>
            <person name="Binder M."/>
            <person name="Bloem J."/>
            <person name="Labutti K."/>
            <person name="Salamov A."/>
            <person name="Andreopoulos B."/>
            <person name="Baker S."/>
            <person name="Barry K."/>
            <person name="Bills G."/>
            <person name="Bluhm B."/>
            <person name="Cannon C."/>
            <person name="Castanera R."/>
            <person name="Culley D."/>
            <person name="Daum C."/>
            <person name="Ezra D."/>
            <person name="Gonzalez J."/>
            <person name="Henrissat B."/>
            <person name="Kuo A."/>
            <person name="Liang C."/>
            <person name="Lipzen A."/>
            <person name="Lutzoni F."/>
            <person name="Magnuson J."/>
            <person name="Mondo S."/>
            <person name="Nolan M."/>
            <person name="Ohm R."/>
            <person name="Pangilinan J."/>
            <person name="Park H.-J."/>
            <person name="Ramirez L."/>
            <person name="Alfaro M."/>
            <person name="Sun H."/>
            <person name="Tritt A."/>
            <person name="Yoshinaga Y."/>
            <person name="Zwiers L.-H."/>
            <person name="Turgeon B."/>
            <person name="Goodwin S."/>
            <person name="Spatafora J."/>
            <person name="Crous P."/>
            <person name="Grigoriev I."/>
        </authorList>
    </citation>
    <scope>NUCLEOTIDE SEQUENCE</scope>
    <source>
        <strain evidence="6">CBS 113979</strain>
    </source>
</reference>
<keyword evidence="3" id="KW-0687">Ribonucleoprotein</keyword>
<dbReference type="InterPro" id="IPR012678">
    <property type="entry name" value="Ribosomal_uL23/eL15/eS24_sf"/>
</dbReference>
<evidence type="ECO:0000256" key="2">
    <source>
        <dbReference type="ARBA" id="ARBA00022980"/>
    </source>
</evidence>
<feature type="compositionally biased region" description="Acidic residues" evidence="5">
    <location>
        <begin position="195"/>
        <end position="206"/>
    </location>
</feature>
<dbReference type="EMBL" id="ML977145">
    <property type="protein sequence ID" value="KAF1989262.1"/>
    <property type="molecule type" value="Genomic_DNA"/>
</dbReference>
<dbReference type="GO" id="GO:0032543">
    <property type="term" value="P:mitochondrial translation"/>
    <property type="evidence" value="ECO:0007669"/>
    <property type="project" value="TreeGrafter"/>
</dbReference>
<protein>
    <recommendedName>
        <fullName evidence="4">Large ribosomal subunit protein uL23m</fullName>
    </recommendedName>
</protein>
<feature type="region of interest" description="Disordered" evidence="5">
    <location>
        <begin position="162"/>
        <end position="206"/>
    </location>
</feature>
<evidence type="ECO:0000313" key="7">
    <source>
        <dbReference type="Proteomes" id="UP000800041"/>
    </source>
</evidence>
<dbReference type="GO" id="GO:0003735">
    <property type="term" value="F:structural constituent of ribosome"/>
    <property type="evidence" value="ECO:0007669"/>
    <property type="project" value="InterPro"/>
</dbReference>
<evidence type="ECO:0000256" key="1">
    <source>
        <dbReference type="ARBA" id="ARBA00006700"/>
    </source>
</evidence>